<protein>
    <recommendedName>
        <fullName evidence="3">Nucleotidyl transferase AbiEii/AbiGii toxin family protein</fullName>
    </recommendedName>
</protein>
<accession>A0A6I8M8H0</accession>
<dbReference type="Gene3D" id="3.10.450.620">
    <property type="entry name" value="JHP933, nucleotidyltransferase-like core domain"/>
    <property type="match status" value="1"/>
</dbReference>
<evidence type="ECO:0000313" key="2">
    <source>
        <dbReference type="Proteomes" id="UP000419017"/>
    </source>
</evidence>
<evidence type="ECO:0000313" key="1">
    <source>
        <dbReference type="EMBL" id="VWL85771.1"/>
    </source>
</evidence>
<organism evidence="1 2">
    <name type="scientific">Oceanivirga miroungae</name>
    <dbReference type="NCBI Taxonomy" id="1130046"/>
    <lineage>
        <taxon>Bacteria</taxon>
        <taxon>Fusobacteriati</taxon>
        <taxon>Fusobacteriota</taxon>
        <taxon>Fusobacteriia</taxon>
        <taxon>Fusobacteriales</taxon>
        <taxon>Leptotrichiaceae</taxon>
        <taxon>Oceanivirga</taxon>
    </lineage>
</organism>
<keyword evidence="2" id="KW-1185">Reference proteome</keyword>
<dbReference type="InterPro" id="IPR014942">
    <property type="entry name" value="AbiEii"/>
</dbReference>
<dbReference type="AlphaFoldDB" id="A0A6I8M8H0"/>
<gene>
    <name evidence="1" type="ORF">OMES3154_01059</name>
</gene>
<evidence type="ECO:0008006" key="3">
    <source>
        <dbReference type="Google" id="ProtNLM"/>
    </source>
</evidence>
<dbReference type="Pfam" id="PF08843">
    <property type="entry name" value="AbiEii"/>
    <property type="match status" value="1"/>
</dbReference>
<name>A0A6I8M8H0_9FUSO</name>
<proteinExistence type="predicted"/>
<sequence length="333" mass="39796">MFEFKKITKDELEQIIINASQKIGINEVVLEKDYWVCFILNYLFSECKWKNAFTFKGGTSLSKCFNLIHRFSEDIDLILDWRVIGYSLDEPWENRTNTKQDKFNKNSNKKTQDFLKNEFLPQINKDLKKLLNDEFKVSIDESDAQTILFEYPKAFRFSYLTHAVRLEIGILAAWTPSEKVSIVPDLKKIYPVLFDGDFIEVKTVLPERTFWEKVTILHHEANRPKTLSMPKRYARHYYDLFCIANSNYKDRALNSLELLEKVVAFKQKFYPRKWANYEEANSKSIRLVPDTYRLKEIEEDYKNMIEMFFGDYPDFDEVMNRIIELEKEIHKIK</sequence>
<dbReference type="EMBL" id="CABWIB010000001">
    <property type="protein sequence ID" value="VWL85771.1"/>
    <property type="molecule type" value="Genomic_DNA"/>
</dbReference>
<dbReference type="RefSeq" id="WP_156683744.1">
    <property type="nucleotide sequence ID" value="NZ_CABWIB010000001.1"/>
</dbReference>
<dbReference type="Proteomes" id="UP000419017">
    <property type="component" value="Unassembled WGS sequence"/>
</dbReference>
<reference evidence="1 2" key="1">
    <citation type="submission" date="2019-10" db="EMBL/GenBank/DDBJ databases">
        <authorList>
            <person name="Blom J."/>
        </authorList>
    </citation>
    <scope>NUCLEOTIDE SEQUENCE [LARGE SCALE GENOMIC DNA]</scope>
    <source>
        <strain evidence="1 2">ES3154-GLU</strain>
    </source>
</reference>